<dbReference type="EMBL" id="LAZR01000078">
    <property type="protein sequence ID" value="KKN94460.1"/>
    <property type="molecule type" value="Genomic_DNA"/>
</dbReference>
<proteinExistence type="predicted"/>
<gene>
    <name evidence="1" type="ORF">LCGC14_0188080</name>
</gene>
<accession>A0A0F9UN02</accession>
<organism evidence="1">
    <name type="scientific">marine sediment metagenome</name>
    <dbReference type="NCBI Taxonomy" id="412755"/>
    <lineage>
        <taxon>unclassified sequences</taxon>
        <taxon>metagenomes</taxon>
        <taxon>ecological metagenomes</taxon>
    </lineage>
</organism>
<evidence type="ECO:0000313" key="1">
    <source>
        <dbReference type="EMBL" id="KKN94460.1"/>
    </source>
</evidence>
<sequence>MAKEKFLIIASPMMRGCFGRFDEDANCAAIDAGTVDTGDAYSWIEASFEIKLIRHREATHICSFTPSAYGVWLKNEFVGVPNEAWEYDGDPDGLELESGGTRGDYGAYRDEYDPRFICETFVIDTVADLGIRKSKSEAYHEAIWQAAEESADESVANGAGGCAPILDVFTYRQWQRERHLKAREESARRSRHESIFA</sequence>
<reference evidence="1" key="1">
    <citation type="journal article" date="2015" name="Nature">
        <title>Complex archaea that bridge the gap between prokaryotes and eukaryotes.</title>
        <authorList>
            <person name="Spang A."/>
            <person name="Saw J.H."/>
            <person name="Jorgensen S.L."/>
            <person name="Zaremba-Niedzwiedzka K."/>
            <person name="Martijn J."/>
            <person name="Lind A.E."/>
            <person name="van Eijk R."/>
            <person name="Schleper C."/>
            <person name="Guy L."/>
            <person name="Ettema T.J."/>
        </authorList>
    </citation>
    <scope>NUCLEOTIDE SEQUENCE</scope>
</reference>
<dbReference type="AlphaFoldDB" id="A0A0F9UN02"/>
<name>A0A0F9UN02_9ZZZZ</name>
<protein>
    <submittedName>
        <fullName evidence="1">Uncharacterized protein</fullName>
    </submittedName>
</protein>
<comment type="caution">
    <text evidence="1">The sequence shown here is derived from an EMBL/GenBank/DDBJ whole genome shotgun (WGS) entry which is preliminary data.</text>
</comment>